<keyword evidence="1" id="KW-0520">NAD</keyword>
<reference evidence="5" key="2">
    <citation type="submission" date="2025-08" db="UniProtKB">
        <authorList>
            <consortium name="RefSeq"/>
        </authorList>
    </citation>
    <scope>IDENTIFICATION</scope>
    <source>
        <tissue evidence="5">Leaf</tissue>
    </source>
</reference>
<keyword evidence="2" id="KW-0472">Membrane</keyword>
<evidence type="ECO:0000259" key="3">
    <source>
        <dbReference type="PROSITE" id="PS50104"/>
    </source>
</evidence>
<dbReference type="Gene3D" id="1.10.8.430">
    <property type="entry name" value="Helical domain of apoptotic protease-activating factors"/>
    <property type="match status" value="1"/>
</dbReference>
<feature type="transmembrane region" description="Helical" evidence="2">
    <location>
        <begin position="24"/>
        <end position="42"/>
    </location>
</feature>
<keyword evidence="4" id="KW-1185">Reference proteome</keyword>
<dbReference type="InterPro" id="IPR044974">
    <property type="entry name" value="Disease_R_plants"/>
</dbReference>
<sequence length="462" mass="53132">MSLICSIILSLSSNHQILMDSSSFFITIFVAVVGFFELYRILRFEQENKEDDIFSPFSSSSSLCLSSPSLSQNWTHDVFPSFRGEDVRKDFLSHVQKGFERKGIRQFNDHEIERGESISSQLVRAIRGSRIAVVFFSRNYASSKWCLDELVEIMKCRREFGQIVIAIFYKVEPCDVRKQTGDFGKVFRKTCVGKTKEEVRRWRVALTQVATIAGYHSNNWDNEAAMVENIATNVSKKLTQATEFNDLVGMRAHMENMRQLLCLHLDEVRMIGIWGLPGSGKSTVTRLLFNQLSQRFDVSLYIKDIKALYTRPACYDAEFMSLLTDQHGNQVFNLGVERERLKHKKVLVVIDNVDMSVQLDAMMKESQWFGPGSRVVIAVQDRNVLEAHRIGYIYRVALPPDYEAFQIFCMAAFGQKFPKEGFEDLARKVCDIAGRLPLRLKVMGSYFRGMSKQEWIDLIDPF</sequence>
<dbReference type="SUPFAM" id="SSF52540">
    <property type="entry name" value="P-loop containing nucleoside triphosphate hydrolases"/>
    <property type="match status" value="1"/>
</dbReference>
<dbReference type="PRINTS" id="PR00364">
    <property type="entry name" value="DISEASERSIST"/>
</dbReference>
<dbReference type="Pfam" id="PF00931">
    <property type="entry name" value="NB-ARC"/>
    <property type="match status" value="1"/>
</dbReference>
<dbReference type="OrthoDB" id="1357022at2759"/>
<dbReference type="PANTHER" id="PTHR11017">
    <property type="entry name" value="LEUCINE-RICH REPEAT-CONTAINING PROTEIN"/>
    <property type="match status" value="1"/>
</dbReference>
<dbReference type="Gene3D" id="3.40.50.10140">
    <property type="entry name" value="Toll/interleukin-1 receptor homology (TIR) domain"/>
    <property type="match status" value="1"/>
</dbReference>
<dbReference type="SMART" id="SM00255">
    <property type="entry name" value="TIR"/>
    <property type="match status" value="1"/>
</dbReference>
<dbReference type="KEGG" id="rsz:108855807"/>
<dbReference type="GO" id="GO:0006952">
    <property type="term" value="P:defense response"/>
    <property type="evidence" value="ECO:0007669"/>
    <property type="project" value="InterPro"/>
</dbReference>
<dbReference type="GO" id="GO:0007165">
    <property type="term" value="P:signal transduction"/>
    <property type="evidence" value="ECO:0007669"/>
    <property type="project" value="InterPro"/>
</dbReference>
<proteinExistence type="predicted"/>
<dbReference type="GeneID" id="108855807"/>
<dbReference type="Pfam" id="PF01582">
    <property type="entry name" value="TIR"/>
    <property type="match status" value="1"/>
</dbReference>
<dbReference type="InterPro" id="IPR035897">
    <property type="entry name" value="Toll_tir_struct_dom_sf"/>
</dbReference>
<dbReference type="PROSITE" id="PS50104">
    <property type="entry name" value="TIR"/>
    <property type="match status" value="1"/>
</dbReference>
<accession>A0A6J0NKQ9</accession>
<dbReference type="Proteomes" id="UP000504610">
    <property type="component" value="Chromosome 4"/>
</dbReference>
<dbReference type="Gene3D" id="3.40.50.300">
    <property type="entry name" value="P-loop containing nucleotide triphosphate hydrolases"/>
    <property type="match status" value="1"/>
</dbReference>
<dbReference type="GO" id="GO:0043531">
    <property type="term" value="F:ADP binding"/>
    <property type="evidence" value="ECO:0007669"/>
    <property type="project" value="InterPro"/>
</dbReference>
<dbReference type="InterPro" id="IPR027417">
    <property type="entry name" value="P-loop_NTPase"/>
</dbReference>
<evidence type="ECO:0000256" key="2">
    <source>
        <dbReference type="SAM" id="Phobius"/>
    </source>
</evidence>
<evidence type="ECO:0000313" key="4">
    <source>
        <dbReference type="Proteomes" id="UP000504610"/>
    </source>
</evidence>
<dbReference type="FunFam" id="3.40.50.10140:FF:000007">
    <property type="entry name" value="Disease resistance protein (TIR-NBS-LRR class)"/>
    <property type="match status" value="1"/>
</dbReference>
<evidence type="ECO:0000256" key="1">
    <source>
        <dbReference type="ARBA" id="ARBA00023027"/>
    </source>
</evidence>
<dbReference type="SUPFAM" id="SSF52200">
    <property type="entry name" value="Toll/Interleukin receptor TIR domain"/>
    <property type="match status" value="1"/>
</dbReference>
<dbReference type="RefSeq" id="XP_018485219.2">
    <property type="nucleotide sequence ID" value="XM_018629717.2"/>
</dbReference>
<organism evidence="4 5">
    <name type="scientific">Raphanus sativus</name>
    <name type="common">Radish</name>
    <name type="synonym">Raphanus raphanistrum var. sativus</name>
    <dbReference type="NCBI Taxonomy" id="3726"/>
    <lineage>
        <taxon>Eukaryota</taxon>
        <taxon>Viridiplantae</taxon>
        <taxon>Streptophyta</taxon>
        <taxon>Embryophyta</taxon>
        <taxon>Tracheophyta</taxon>
        <taxon>Spermatophyta</taxon>
        <taxon>Magnoliopsida</taxon>
        <taxon>eudicotyledons</taxon>
        <taxon>Gunneridae</taxon>
        <taxon>Pentapetalae</taxon>
        <taxon>rosids</taxon>
        <taxon>malvids</taxon>
        <taxon>Brassicales</taxon>
        <taxon>Brassicaceae</taxon>
        <taxon>Brassiceae</taxon>
        <taxon>Raphanus</taxon>
    </lineage>
</organism>
<reference evidence="4" key="1">
    <citation type="journal article" date="2019" name="Database">
        <title>The radish genome database (RadishGD): an integrated information resource for radish genomics.</title>
        <authorList>
            <person name="Yu H.J."/>
            <person name="Baek S."/>
            <person name="Lee Y.J."/>
            <person name="Cho A."/>
            <person name="Mun J.H."/>
        </authorList>
    </citation>
    <scope>NUCLEOTIDE SEQUENCE [LARGE SCALE GENOMIC DNA]</scope>
    <source>
        <strain evidence="4">cv. WK10039</strain>
    </source>
</reference>
<dbReference type="PANTHER" id="PTHR11017:SF333">
    <property type="entry name" value="ADP-RIBOSYL CYCLASE_CYCLIC ADP-RIBOSE HYDROLASE-RELATED"/>
    <property type="match status" value="1"/>
</dbReference>
<dbReference type="AlphaFoldDB" id="A0A6J0NKQ9"/>
<evidence type="ECO:0000313" key="5">
    <source>
        <dbReference type="RefSeq" id="XP_018485219.2"/>
    </source>
</evidence>
<gene>
    <name evidence="5" type="primary">LOC108855807</name>
</gene>
<keyword evidence="2" id="KW-0812">Transmembrane</keyword>
<name>A0A6J0NKQ9_RAPSA</name>
<feature type="domain" description="TIR" evidence="3">
    <location>
        <begin position="74"/>
        <end position="238"/>
    </location>
</feature>
<protein>
    <submittedName>
        <fullName evidence="5">Probable disease resistance protein RPP1</fullName>
    </submittedName>
</protein>
<keyword evidence="2" id="KW-1133">Transmembrane helix</keyword>
<dbReference type="InterPro" id="IPR000157">
    <property type="entry name" value="TIR_dom"/>
</dbReference>
<dbReference type="InterPro" id="IPR042197">
    <property type="entry name" value="Apaf_helical"/>
</dbReference>
<dbReference type="InterPro" id="IPR002182">
    <property type="entry name" value="NB-ARC"/>
</dbReference>